<feature type="compositionally biased region" description="Low complexity" evidence="1">
    <location>
        <begin position="398"/>
        <end position="414"/>
    </location>
</feature>
<dbReference type="PANTHER" id="PTHR46411:SF3">
    <property type="entry name" value="AAA+ ATPASE DOMAIN-CONTAINING PROTEIN"/>
    <property type="match status" value="1"/>
</dbReference>
<feature type="region of interest" description="Disordered" evidence="1">
    <location>
        <begin position="37"/>
        <end position="61"/>
    </location>
</feature>
<evidence type="ECO:0000313" key="4">
    <source>
        <dbReference type="Proteomes" id="UP001301769"/>
    </source>
</evidence>
<feature type="compositionally biased region" description="Gly residues" evidence="1">
    <location>
        <begin position="1118"/>
        <end position="1129"/>
    </location>
</feature>
<feature type="compositionally biased region" description="Polar residues" evidence="1">
    <location>
        <begin position="1192"/>
        <end position="1203"/>
    </location>
</feature>
<dbReference type="GO" id="GO:0005524">
    <property type="term" value="F:ATP binding"/>
    <property type="evidence" value="ECO:0007669"/>
    <property type="project" value="InterPro"/>
</dbReference>
<feature type="region of interest" description="Disordered" evidence="1">
    <location>
        <begin position="390"/>
        <end position="421"/>
    </location>
</feature>
<name>A0AAN6XXC1_9PEZI</name>
<sequence>MEPLASRETFSTEDKMEDLREHVKTIETKLAYLESRGTTAGHHTRHDSITGRTEMTDDGLDPDQGPIRQLTNANTIFQVRYCNLTQFKNRFSENEGRYAIDVLVSGPLLGQEIREEMKLREQRAGYGSHWEQYQQLQKQQSNGARKSAAKVMASALKTATDVSSNNSDAIRAAQSSDTWIRRIRLQSPALLKIMARVQGETWSFRPRTYFRPFSSLIYFHSEMKTKLIELEERWGHLIHPDGSVTGFNPACGLYDHSHNPQQDHQESLQDPVDNSPLALLALRCYVSFMDTEIMPQYHRFDKLDEQDAAKLGPATQIRFSDLGHLFRTGEFVYCDLDSDAPGRRDSRLGKRLWRCYGMHVADTRPSVSRADHRKYDGPAVAEDDFDVAPFHTGQAGETNSTTSSTSPSGNGAATRTPNQNTSFNPHTFIVRTYIIEYTGEGFCTVTKDFSILPYKGLRQITALPVYPLRFAPGGSDKSFLSTAVEIGERVLHSIKVKHGTYNAWTVMRTPEATLVRDVNGVQMKHPEHVNSEILVDFAEAFQVCPAWKPRRVVLRRRTVEQVTESDEFSILWWDSPNRNKLLGETSEVVPIRTGVGMWAQNHFVSESDRLLVQIADNDSRGVQTGRDFLRKEDIALISPRVYAYVFQERKFAQLDVRYFVDSVGANKDALNFLRIPQAVKSMIQRSVRGHLLLKDAEKRRMGEFQARTSQDFIRGKGSGLFILLHGVPGVGKTATAEAVAQTLGKPLFKITCGDLGLTPESVESSLRAIFRLASLWDTILLLDEVDTFFSQRSKGDGAITKNALVSVFLRVLDYYSGILFMTTNRAGALDEAFKSRIHYKIYYPHLNKQQTLEIWQINLDKLRQMEDDEQRQWNAPYDPQGDVLDYHELDHGDDNLLSRTRAPHRPMQIPREQILAWAAEQFDLSRRPLNGRQIRNAVQVAKTLAYADAAAEAEQRESEALARNGGNPDTAQIILPSPRLGVEHFEMLQHLTVEFDNYIEAVFSGQSDDQLAAEKEERLDHYTPSPYPGTGWGNAPPQSSLVRYDNDHTLVDDTLSRPHSRGSVSIGAGAGPGVGPHAHGGIPLSHSPRVRSNSHTRPQVGISGNWSSGPNLAVPLSGGAGGGGLGIGTPGNHQYQQQGLMLQHRQIHDSRPARVLQASPSLHHGQPSTGFRGGQQYGTVQLGISDNGPLPGQTQQRRIPTKLSQRDPSNEDGAGFVGSQELDGESDYTFGGSGVGHARLDRSGYGIGSGDRPISPGLHGPTQLGDHRGAPDYSSTLPQRLGSTRAGVY</sequence>
<dbReference type="EMBL" id="MU858235">
    <property type="protein sequence ID" value="KAK4208639.1"/>
    <property type="molecule type" value="Genomic_DNA"/>
</dbReference>
<dbReference type="InterPro" id="IPR027417">
    <property type="entry name" value="P-loop_NTPase"/>
</dbReference>
<feature type="compositionally biased region" description="Polar residues" evidence="1">
    <location>
        <begin position="1095"/>
        <end position="1110"/>
    </location>
</feature>
<feature type="region of interest" description="Disordered" evidence="1">
    <location>
        <begin position="1020"/>
        <end position="1041"/>
    </location>
</feature>
<dbReference type="Proteomes" id="UP001301769">
    <property type="component" value="Unassembled WGS sequence"/>
</dbReference>
<gene>
    <name evidence="3" type="ORF">QBC37DRAFT_452249</name>
</gene>
<dbReference type="SUPFAM" id="SSF52540">
    <property type="entry name" value="P-loop containing nucleoside triphosphate hydrolases"/>
    <property type="match status" value="1"/>
</dbReference>
<evidence type="ECO:0000313" key="3">
    <source>
        <dbReference type="EMBL" id="KAK4208639.1"/>
    </source>
</evidence>
<dbReference type="InterPro" id="IPR003959">
    <property type="entry name" value="ATPase_AAA_core"/>
</dbReference>
<accession>A0AAN6XXC1</accession>
<organism evidence="3 4">
    <name type="scientific">Rhypophila decipiens</name>
    <dbReference type="NCBI Taxonomy" id="261697"/>
    <lineage>
        <taxon>Eukaryota</taxon>
        <taxon>Fungi</taxon>
        <taxon>Dikarya</taxon>
        <taxon>Ascomycota</taxon>
        <taxon>Pezizomycotina</taxon>
        <taxon>Sordariomycetes</taxon>
        <taxon>Sordariomycetidae</taxon>
        <taxon>Sordariales</taxon>
        <taxon>Naviculisporaceae</taxon>
        <taxon>Rhypophila</taxon>
    </lineage>
</organism>
<dbReference type="InterPro" id="IPR054289">
    <property type="entry name" value="DUF7025"/>
</dbReference>
<keyword evidence="4" id="KW-1185">Reference proteome</keyword>
<comment type="caution">
    <text evidence="3">The sequence shown here is derived from an EMBL/GenBank/DDBJ whole genome shotgun (WGS) entry which is preliminary data.</text>
</comment>
<dbReference type="Pfam" id="PF22942">
    <property type="entry name" value="DUF7025"/>
    <property type="match status" value="1"/>
</dbReference>
<dbReference type="CDD" id="cd19481">
    <property type="entry name" value="RecA-like_protease"/>
    <property type="match status" value="1"/>
</dbReference>
<dbReference type="Pfam" id="PF00004">
    <property type="entry name" value="AAA"/>
    <property type="match status" value="1"/>
</dbReference>
<dbReference type="InterPro" id="IPR003593">
    <property type="entry name" value="AAA+_ATPase"/>
</dbReference>
<dbReference type="GO" id="GO:0016887">
    <property type="term" value="F:ATP hydrolysis activity"/>
    <property type="evidence" value="ECO:0007669"/>
    <property type="project" value="InterPro"/>
</dbReference>
<dbReference type="SMART" id="SM00382">
    <property type="entry name" value="AAA"/>
    <property type="match status" value="1"/>
</dbReference>
<feature type="compositionally biased region" description="Polar residues" evidence="1">
    <location>
        <begin position="1273"/>
        <end position="1282"/>
    </location>
</feature>
<evidence type="ECO:0000259" key="2">
    <source>
        <dbReference type="SMART" id="SM00382"/>
    </source>
</evidence>
<feature type="region of interest" description="Disordered" evidence="1">
    <location>
        <begin position="1053"/>
        <end position="1289"/>
    </location>
</feature>
<protein>
    <recommendedName>
        <fullName evidence="2">AAA+ ATPase domain-containing protein</fullName>
    </recommendedName>
</protein>
<reference evidence="3" key="2">
    <citation type="submission" date="2023-05" db="EMBL/GenBank/DDBJ databases">
        <authorList>
            <consortium name="Lawrence Berkeley National Laboratory"/>
            <person name="Steindorff A."/>
            <person name="Hensen N."/>
            <person name="Bonometti L."/>
            <person name="Westerberg I."/>
            <person name="Brannstrom I.O."/>
            <person name="Guillou S."/>
            <person name="Cros-Aarteil S."/>
            <person name="Calhoun S."/>
            <person name="Haridas S."/>
            <person name="Kuo A."/>
            <person name="Mondo S."/>
            <person name="Pangilinan J."/>
            <person name="Riley R."/>
            <person name="Labutti K."/>
            <person name="Andreopoulos B."/>
            <person name="Lipzen A."/>
            <person name="Chen C."/>
            <person name="Yanf M."/>
            <person name="Daum C."/>
            <person name="Ng V."/>
            <person name="Clum A."/>
            <person name="Ohm R."/>
            <person name="Martin F."/>
            <person name="Silar P."/>
            <person name="Natvig D."/>
            <person name="Lalanne C."/>
            <person name="Gautier V."/>
            <person name="Ament-Velasquez S.L."/>
            <person name="Kruys A."/>
            <person name="Hutchinson M.I."/>
            <person name="Powell A.J."/>
            <person name="Barry K."/>
            <person name="Miller A.N."/>
            <person name="Grigoriev I.V."/>
            <person name="Debuchy R."/>
            <person name="Gladieux P."/>
            <person name="Thoren M.H."/>
            <person name="Johannesson H."/>
        </authorList>
    </citation>
    <scope>NUCLEOTIDE SEQUENCE</scope>
    <source>
        <strain evidence="3">PSN293</strain>
    </source>
</reference>
<feature type="domain" description="AAA+ ATPase" evidence="2">
    <location>
        <begin position="718"/>
        <end position="847"/>
    </location>
</feature>
<dbReference type="Gene3D" id="3.40.50.300">
    <property type="entry name" value="P-loop containing nucleotide triphosphate hydrolases"/>
    <property type="match status" value="1"/>
</dbReference>
<reference evidence="3" key="1">
    <citation type="journal article" date="2023" name="Mol. Phylogenet. Evol.">
        <title>Genome-scale phylogeny and comparative genomics of the fungal order Sordariales.</title>
        <authorList>
            <person name="Hensen N."/>
            <person name="Bonometti L."/>
            <person name="Westerberg I."/>
            <person name="Brannstrom I.O."/>
            <person name="Guillou S."/>
            <person name="Cros-Aarteil S."/>
            <person name="Calhoun S."/>
            <person name="Haridas S."/>
            <person name="Kuo A."/>
            <person name="Mondo S."/>
            <person name="Pangilinan J."/>
            <person name="Riley R."/>
            <person name="LaButti K."/>
            <person name="Andreopoulos B."/>
            <person name="Lipzen A."/>
            <person name="Chen C."/>
            <person name="Yan M."/>
            <person name="Daum C."/>
            <person name="Ng V."/>
            <person name="Clum A."/>
            <person name="Steindorff A."/>
            <person name="Ohm R.A."/>
            <person name="Martin F."/>
            <person name="Silar P."/>
            <person name="Natvig D.O."/>
            <person name="Lalanne C."/>
            <person name="Gautier V."/>
            <person name="Ament-Velasquez S.L."/>
            <person name="Kruys A."/>
            <person name="Hutchinson M.I."/>
            <person name="Powell A.J."/>
            <person name="Barry K."/>
            <person name="Miller A.N."/>
            <person name="Grigoriev I.V."/>
            <person name="Debuchy R."/>
            <person name="Gladieux P."/>
            <person name="Hiltunen Thoren M."/>
            <person name="Johannesson H."/>
        </authorList>
    </citation>
    <scope>NUCLEOTIDE SEQUENCE</scope>
    <source>
        <strain evidence="3">PSN293</strain>
    </source>
</reference>
<proteinExistence type="predicted"/>
<dbReference type="PANTHER" id="PTHR46411">
    <property type="entry name" value="FAMILY ATPASE, PUTATIVE-RELATED"/>
    <property type="match status" value="1"/>
</dbReference>
<evidence type="ECO:0000256" key="1">
    <source>
        <dbReference type="SAM" id="MobiDB-lite"/>
    </source>
</evidence>